<evidence type="ECO:0000313" key="3">
    <source>
        <dbReference type="Proteomes" id="UP000286773"/>
    </source>
</evidence>
<evidence type="ECO:0000256" key="1">
    <source>
        <dbReference type="SAM" id="MobiDB-lite"/>
    </source>
</evidence>
<dbReference type="Proteomes" id="UP000286773">
    <property type="component" value="Unassembled WGS sequence"/>
</dbReference>
<accession>A0A430AUP5</accession>
<dbReference type="InterPro" id="IPR012543">
    <property type="entry name" value="DUF1694"/>
</dbReference>
<protein>
    <recommendedName>
        <fullName evidence="4">DUF1694 domain-containing protein</fullName>
    </recommendedName>
</protein>
<dbReference type="AlphaFoldDB" id="A0A430AUP5"/>
<proteinExistence type="predicted"/>
<keyword evidence="3" id="KW-1185">Reference proteome</keyword>
<organism evidence="2 3">
    <name type="scientific">Vagococcus acidifermentans</name>
    <dbReference type="NCBI Taxonomy" id="564710"/>
    <lineage>
        <taxon>Bacteria</taxon>
        <taxon>Bacillati</taxon>
        <taxon>Bacillota</taxon>
        <taxon>Bacilli</taxon>
        <taxon>Lactobacillales</taxon>
        <taxon>Enterococcaceae</taxon>
        <taxon>Vagococcus</taxon>
    </lineage>
</organism>
<feature type="region of interest" description="Disordered" evidence="1">
    <location>
        <begin position="124"/>
        <end position="144"/>
    </location>
</feature>
<evidence type="ECO:0008006" key="4">
    <source>
        <dbReference type="Google" id="ProtNLM"/>
    </source>
</evidence>
<reference evidence="2 3" key="1">
    <citation type="submission" date="2017-05" db="EMBL/GenBank/DDBJ databases">
        <title>Vagococcus spp. assemblies.</title>
        <authorList>
            <person name="Gulvik C.A."/>
        </authorList>
    </citation>
    <scope>NUCLEOTIDE SEQUENCE [LARGE SCALE GENOMIC DNA]</scope>
    <source>
        <strain evidence="2 3">LMG 24798</strain>
    </source>
</reference>
<dbReference type="OrthoDB" id="95278at2"/>
<dbReference type="Pfam" id="PF07997">
    <property type="entry name" value="DUF1694"/>
    <property type="match status" value="1"/>
</dbReference>
<dbReference type="RefSeq" id="WP_126813691.1">
    <property type="nucleotide sequence ID" value="NZ_NGKC01000007.1"/>
</dbReference>
<dbReference type="SUPFAM" id="SSF160515">
    <property type="entry name" value="YueI-like"/>
    <property type="match status" value="1"/>
</dbReference>
<comment type="caution">
    <text evidence="2">The sequence shown here is derived from an EMBL/GenBank/DDBJ whole genome shotgun (WGS) entry which is preliminary data.</text>
</comment>
<dbReference type="InterPro" id="IPR029064">
    <property type="entry name" value="Ribosomal_eL30-like_sf"/>
</dbReference>
<dbReference type="PIRSF" id="PIRSF034303">
    <property type="entry name" value="DUF1694"/>
    <property type="match status" value="1"/>
</dbReference>
<evidence type="ECO:0000313" key="2">
    <source>
        <dbReference type="EMBL" id="RSU11779.1"/>
    </source>
</evidence>
<gene>
    <name evidence="2" type="ORF">CBF27_07420</name>
</gene>
<name>A0A430AUP5_9ENTE</name>
<feature type="region of interest" description="Disordered" evidence="1">
    <location>
        <begin position="1"/>
        <end position="20"/>
    </location>
</feature>
<sequence>MEKNSVQQHLDKGMYGTPKLKPEEQQKYLGTFRERVILALTIPETQEQRHKAYLKKTMQTHSGHILLINANIQQTAQDSLIAIATEAGTMFRVLDTDASNQETMGAVYAADTAVDVKNITVPEQAASPSVSPPPADTQETPKKKSFWSRIFF</sequence>
<dbReference type="Gene3D" id="3.30.1330.30">
    <property type="match status" value="1"/>
</dbReference>
<dbReference type="EMBL" id="NGKC01000007">
    <property type="protein sequence ID" value="RSU11779.1"/>
    <property type="molecule type" value="Genomic_DNA"/>
</dbReference>